<evidence type="ECO:0000313" key="2">
    <source>
        <dbReference type="EMBL" id="EWY41719.1"/>
    </source>
</evidence>
<organism evidence="2 3">
    <name type="scientific">Skermanella stibiiresistens SB22</name>
    <dbReference type="NCBI Taxonomy" id="1385369"/>
    <lineage>
        <taxon>Bacteria</taxon>
        <taxon>Pseudomonadati</taxon>
        <taxon>Pseudomonadota</taxon>
        <taxon>Alphaproteobacteria</taxon>
        <taxon>Rhodospirillales</taxon>
        <taxon>Azospirillaceae</taxon>
        <taxon>Skermanella</taxon>
    </lineage>
</organism>
<dbReference type="PANTHER" id="PTHR43433">
    <property type="entry name" value="HYDROLASE, ALPHA/BETA FOLD FAMILY PROTEIN"/>
    <property type="match status" value="1"/>
</dbReference>
<dbReference type="Proteomes" id="UP000019486">
    <property type="component" value="Unassembled WGS sequence"/>
</dbReference>
<feature type="domain" description="AB hydrolase-1" evidence="1">
    <location>
        <begin position="22"/>
        <end position="246"/>
    </location>
</feature>
<dbReference type="EMBL" id="AVFL01000003">
    <property type="protein sequence ID" value="EWY41719.1"/>
    <property type="molecule type" value="Genomic_DNA"/>
</dbReference>
<protein>
    <submittedName>
        <fullName evidence="2">3-oxoadipate enol-lactonase</fullName>
    </submittedName>
</protein>
<dbReference type="Pfam" id="PF00561">
    <property type="entry name" value="Abhydrolase_1"/>
    <property type="match status" value="1"/>
</dbReference>
<dbReference type="InterPro" id="IPR026968">
    <property type="entry name" value="PcaD/CatD"/>
</dbReference>
<dbReference type="SUPFAM" id="SSF53474">
    <property type="entry name" value="alpha/beta-Hydrolases"/>
    <property type="match status" value="1"/>
</dbReference>
<dbReference type="PANTHER" id="PTHR43433:SF5">
    <property type="entry name" value="AB HYDROLASE-1 DOMAIN-CONTAINING PROTEIN"/>
    <property type="match status" value="1"/>
</dbReference>
<dbReference type="InterPro" id="IPR050471">
    <property type="entry name" value="AB_hydrolase"/>
</dbReference>
<dbReference type="Gene3D" id="3.40.50.1820">
    <property type="entry name" value="alpha/beta hydrolase"/>
    <property type="match status" value="1"/>
</dbReference>
<keyword evidence="3" id="KW-1185">Reference proteome</keyword>
<dbReference type="AlphaFoldDB" id="W9H6S0"/>
<gene>
    <name evidence="2" type="ORF">N825_24600</name>
</gene>
<dbReference type="STRING" id="1385369.N825_24600"/>
<dbReference type="ESTHER" id="9prot-w9h6s0">
    <property type="family name" value="Carboxymethylbutenolide_lactonase"/>
</dbReference>
<dbReference type="GO" id="GO:0047570">
    <property type="term" value="F:3-oxoadipate enol-lactonase activity"/>
    <property type="evidence" value="ECO:0007669"/>
    <property type="project" value="InterPro"/>
</dbReference>
<accession>W9H6S0</accession>
<evidence type="ECO:0000259" key="1">
    <source>
        <dbReference type="Pfam" id="PF00561"/>
    </source>
</evidence>
<dbReference type="InterPro" id="IPR029058">
    <property type="entry name" value="AB_hydrolase_fold"/>
</dbReference>
<proteinExistence type="predicted"/>
<sequence length="260" mass="28430">MPFCPMEGWSLHYEVDGKADAPALILSNSLAADVSMWDAQVRHWAKRFRVVRYDQRGHGSSGAPLGDYSIDALGLDVVALMDHLGIDRADWCGISMGGMTGLWLAAHAPERMRRLVVANTAAQMPPRELWDERIANARALGMEALASPTVERWFPAEFRAREPGTVARIRRVVAATPVDGYAGCCAAIRDLDLRGDLGPIRHPVLVIVGDRDASTPPAAGEFIRSNIPGARLARLDAAHLSSVERPEEFADLVENFLRSD</sequence>
<name>W9H6S0_9PROT</name>
<reference evidence="2 3" key="1">
    <citation type="submission" date="2013-08" db="EMBL/GenBank/DDBJ databases">
        <title>The genome sequence of Skermanella stibiiresistens.</title>
        <authorList>
            <person name="Zhu W."/>
            <person name="Wang G."/>
        </authorList>
    </citation>
    <scope>NUCLEOTIDE SEQUENCE [LARGE SCALE GENOMIC DNA]</scope>
    <source>
        <strain evidence="2 3">SB22</strain>
    </source>
</reference>
<dbReference type="NCBIfam" id="TIGR02427">
    <property type="entry name" value="protocat_pcaD"/>
    <property type="match status" value="1"/>
</dbReference>
<dbReference type="InterPro" id="IPR000073">
    <property type="entry name" value="AB_hydrolase_1"/>
</dbReference>
<dbReference type="PRINTS" id="PR00111">
    <property type="entry name" value="ABHYDROLASE"/>
</dbReference>
<comment type="caution">
    <text evidence="2">The sequence shown here is derived from an EMBL/GenBank/DDBJ whole genome shotgun (WGS) entry which is preliminary data.</text>
</comment>
<dbReference type="RefSeq" id="WP_037448317.1">
    <property type="nucleotide sequence ID" value="NZ_AVFL01000003.1"/>
</dbReference>
<dbReference type="OrthoDB" id="9801400at2"/>
<evidence type="ECO:0000313" key="3">
    <source>
        <dbReference type="Proteomes" id="UP000019486"/>
    </source>
</evidence>
<dbReference type="GO" id="GO:0042952">
    <property type="term" value="P:beta-ketoadipate pathway"/>
    <property type="evidence" value="ECO:0007669"/>
    <property type="project" value="InterPro"/>
</dbReference>
<dbReference type="PATRIC" id="fig|1385369.3.peg.1253"/>